<dbReference type="EMBL" id="NMUH01004537">
    <property type="protein sequence ID" value="MQM09977.1"/>
    <property type="molecule type" value="Genomic_DNA"/>
</dbReference>
<dbReference type="Proteomes" id="UP000652761">
    <property type="component" value="Unassembled WGS sequence"/>
</dbReference>
<gene>
    <name evidence="2" type="ORF">Taro_042865</name>
</gene>
<evidence type="ECO:0000256" key="1">
    <source>
        <dbReference type="SAM" id="MobiDB-lite"/>
    </source>
</evidence>
<comment type="caution">
    <text evidence="2">The sequence shown here is derived from an EMBL/GenBank/DDBJ whole genome shotgun (WGS) entry which is preliminary data.</text>
</comment>
<protein>
    <submittedName>
        <fullName evidence="2">Uncharacterized protein</fullName>
    </submittedName>
</protein>
<reference evidence="2" key="1">
    <citation type="submission" date="2017-07" db="EMBL/GenBank/DDBJ databases">
        <title>Taro Niue Genome Assembly and Annotation.</title>
        <authorList>
            <person name="Atibalentja N."/>
            <person name="Keating K."/>
            <person name="Fields C.J."/>
        </authorList>
    </citation>
    <scope>NUCLEOTIDE SEQUENCE</scope>
    <source>
        <strain evidence="2">Niue_2</strain>
        <tissue evidence="2">Leaf</tissue>
    </source>
</reference>
<keyword evidence="3" id="KW-1185">Reference proteome</keyword>
<organism evidence="2 3">
    <name type="scientific">Colocasia esculenta</name>
    <name type="common">Wild taro</name>
    <name type="synonym">Arum esculentum</name>
    <dbReference type="NCBI Taxonomy" id="4460"/>
    <lineage>
        <taxon>Eukaryota</taxon>
        <taxon>Viridiplantae</taxon>
        <taxon>Streptophyta</taxon>
        <taxon>Embryophyta</taxon>
        <taxon>Tracheophyta</taxon>
        <taxon>Spermatophyta</taxon>
        <taxon>Magnoliopsida</taxon>
        <taxon>Liliopsida</taxon>
        <taxon>Araceae</taxon>
        <taxon>Aroideae</taxon>
        <taxon>Colocasieae</taxon>
        <taxon>Colocasia</taxon>
    </lineage>
</organism>
<feature type="region of interest" description="Disordered" evidence="1">
    <location>
        <begin position="134"/>
        <end position="154"/>
    </location>
</feature>
<dbReference type="AlphaFoldDB" id="A0A843WPX9"/>
<proteinExistence type="predicted"/>
<name>A0A843WPX9_COLES</name>
<sequence>MLRVVDIKLFRRNLTARYLAVKMRLTSSVAPFTRSYQPHTSVQPVRNLNATYTQRKREKEPEPKRSVQVLFLSFAGNHRSCDPHHNTAGKLHSFSYTLKSCVPFVHNGNTSLQEEVAAVAEQCHCARPVAKAASAEVAGRLQPPDESPAQPLPL</sequence>
<accession>A0A843WPX9</accession>
<evidence type="ECO:0000313" key="2">
    <source>
        <dbReference type="EMBL" id="MQM09977.1"/>
    </source>
</evidence>
<evidence type="ECO:0000313" key="3">
    <source>
        <dbReference type="Proteomes" id="UP000652761"/>
    </source>
</evidence>